<dbReference type="Proteomes" id="UP000183945">
    <property type="component" value="Unassembled WGS sequence"/>
</dbReference>
<dbReference type="InterPro" id="IPR041110">
    <property type="entry name" value="PBECR2"/>
</dbReference>
<protein>
    <recommendedName>
        <fullName evidence="1">Phage-Barnase-EndoU-ColicinE5/D-RelE like nuclease 2 domain-containing protein</fullName>
    </recommendedName>
</protein>
<dbReference type="AlphaFoldDB" id="A0A1M5BF54"/>
<evidence type="ECO:0000313" key="3">
    <source>
        <dbReference type="Proteomes" id="UP000183945"/>
    </source>
</evidence>
<gene>
    <name evidence="2" type="ORF">SAMN05444483_1018</name>
</gene>
<dbReference type="EMBL" id="FQVT01000001">
    <property type="protein sequence ID" value="SHF41193.1"/>
    <property type="molecule type" value="Genomic_DNA"/>
</dbReference>
<accession>A0A1M5BF54</accession>
<sequence>MAIEVKTDGENLIFEDYEKRRITIKQNDYLELMSLEEKRAVRPALEDCLKNPTEVWWNKEEIEAVDYFYYKYIKLFSNLVFVAFVVIDDASNFELNNFYAYNENEFKLAEQERKGQLILSNSR</sequence>
<dbReference type="STRING" id="1073325.SAMN05444483_1018"/>
<organism evidence="2 3">
    <name type="scientific">Salegentibacter echinorum</name>
    <dbReference type="NCBI Taxonomy" id="1073325"/>
    <lineage>
        <taxon>Bacteria</taxon>
        <taxon>Pseudomonadati</taxon>
        <taxon>Bacteroidota</taxon>
        <taxon>Flavobacteriia</taxon>
        <taxon>Flavobacteriales</taxon>
        <taxon>Flavobacteriaceae</taxon>
        <taxon>Salegentibacter</taxon>
    </lineage>
</organism>
<dbReference type="Pfam" id="PF18810">
    <property type="entry name" value="PBECR2"/>
    <property type="match status" value="1"/>
</dbReference>
<name>A0A1M5BF54_SALEC</name>
<dbReference type="OrthoDB" id="9797300at2"/>
<reference evidence="3" key="1">
    <citation type="submission" date="2016-11" db="EMBL/GenBank/DDBJ databases">
        <authorList>
            <person name="Varghese N."/>
            <person name="Submissions S."/>
        </authorList>
    </citation>
    <scope>NUCLEOTIDE SEQUENCE [LARGE SCALE GENOMIC DNA]</scope>
    <source>
        <strain evidence="3">DSM 24579</strain>
    </source>
</reference>
<proteinExistence type="predicted"/>
<feature type="domain" description="Phage-Barnase-EndoU-ColicinE5/D-RelE like nuclease 2" evidence="1">
    <location>
        <begin position="7"/>
        <end position="118"/>
    </location>
</feature>
<dbReference type="RefSeq" id="WP_072875548.1">
    <property type="nucleotide sequence ID" value="NZ_FQVT01000001.1"/>
</dbReference>
<evidence type="ECO:0000313" key="2">
    <source>
        <dbReference type="EMBL" id="SHF41193.1"/>
    </source>
</evidence>
<evidence type="ECO:0000259" key="1">
    <source>
        <dbReference type="Pfam" id="PF18810"/>
    </source>
</evidence>
<keyword evidence="3" id="KW-1185">Reference proteome</keyword>